<reference evidence="7 8" key="1">
    <citation type="submission" date="2020-08" db="EMBL/GenBank/DDBJ databases">
        <title>Genomic Encyclopedia of Type Strains, Phase IV (KMG-IV): sequencing the most valuable type-strain genomes for metagenomic binning, comparative biology and taxonomic classification.</title>
        <authorList>
            <person name="Goeker M."/>
        </authorList>
    </citation>
    <scope>NUCLEOTIDE SEQUENCE [LARGE SCALE GENOMIC DNA]</scope>
    <source>
        <strain evidence="7 8">DSM 100039</strain>
    </source>
</reference>
<dbReference type="Proteomes" id="UP000556329">
    <property type="component" value="Unassembled WGS sequence"/>
</dbReference>
<comment type="similarity">
    <text evidence="2">Belongs to the autoinducer-2 exporter (AI-2E) (TC 2.A.86) family.</text>
</comment>
<keyword evidence="4 6" id="KW-1133">Transmembrane helix</keyword>
<dbReference type="PANTHER" id="PTHR21716">
    <property type="entry name" value="TRANSMEMBRANE PROTEIN"/>
    <property type="match status" value="1"/>
</dbReference>
<comment type="subcellular location">
    <subcellularLocation>
        <location evidence="1">Membrane</location>
        <topology evidence="1">Multi-pass membrane protein</topology>
    </subcellularLocation>
</comment>
<dbReference type="EMBL" id="JACHEF010000006">
    <property type="protein sequence ID" value="MBB6412852.1"/>
    <property type="molecule type" value="Genomic_DNA"/>
</dbReference>
<evidence type="ECO:0000256" key="4">
    <source>
        <dbReference type="ARBA" id="ARBA00022989"/>
    </source>
</evidence>
<feature type="transmembrane region" description="Helical" evidence="6">
    <location>
        <begin position="231"/>
        <end position="259"/>
    </location>
</feature>
<dbReference type="PANTHER" id="PTHR21716:SF64">
    <property type="entry name" value="AI-2 TRANSPORT PROTEIN TQSA"/>
    <property type="match status" value="1"/>
</dbReference>
<evidence type="ECO:0000313" key="7">
    <source>
        <dbReference type="EMBL" id="MBB6412852.1"/>
    </source>
</evidence>
<sequence length="355" mass="38666">MRSIDDKAEMKDTTGCGAIHPVATGILVLALLYFAKSIFMPVAFSLFVLALVLPVQMALQSRIAKLAAMLITLLLTVAVIIIVGSAVVWGLGELSQWLFYNTGRLQATYTHWAVWLESHGIAIVGPLEEHFNLTWLISLTQGFLNRLNSMAGFAILTFIFVMLGLLEADDFQRRLRLSSAQPQGEMLLQIGREIGAKVRRFMVVRSIACVLTGLVVWGFALAAGLELASAWAAIAFALNYIPFVGPLVATIFPTLFAVAQSGSWQLALIVFLGLNIIQFVIGSYLEPFLTGASLAISPFAVMFAIFFWSFLWGLPGAFIGVPILIVVVTYCMHQHSTHWIAALLSGGPVERFGAS</sequence>
<feature type="transmembrane region" description="Helical" evidence="6">
    <location>
        <begin position="12"/>
        <end position="32"/>
    </location>
</feature>
<evidence type="ECO:0000256" key="2">
    <source>
        <dbReference type="ARBA" id="ARBA00009773"/>
    </source>
</evidence>
<dbReference type="GO" id="GO:0016020">
    <property type="term" value="C:membrane"/>
    <property type="evidence" value="ECO:0007669"/>
    <property type="project" value="UniProtKB-SubCell"/>
</dbReference>
<feature type="transmembrane region" description="Helical" evidence="6">
    <location>
        <begin position="38"/>
        <end position="59"/>
    </location>
</feature>
<evidence type="ECO:0000256" key="1">
    <source>
        <dbReference type="ARBA" id="ARBA00004141"/>
    </source>
</evidence>
<gene>
    <name evidence="7" type="ORF">HNQ71_005544</name>
</gene>
<keyword evidence="8" id="KW-1185">Reference proteome</keyword>
<comment type="caution">
    <text evidence="7">The sequence shown here is derived from an EMBL/GenBank/DDBJ whole genome shotgun (WGS) entry which is preliminary data.</text>
</comment>
<proteinExistence type="inferred from homology"/>
<dbReference type="GO" id="GO:0055085">
    <property type="term" value="P:transmembrane transport"/>
    <property type="evidence" value="ECO:0007669"/>
    <property type="project" value="TreeGrafter"/>
</dbReference>
<organism evidence="7 8">
    <name type="scientific">Mesorhizobium sangaii</name>
    <dbReference type="NCBI Taxonomy" id="505389"/>
    <lineage>
        <taxon>Bacteria</taxon>
        <taxon>Pseudomonadati</taxon>
        <taxon>Pseudomonadota</taxon>
        <taxon>Alphaproteobacteria</taxon>
        <taxon>Hyphomicrobiales</taxon>
        <taxon>Phyllobacteriaceae</taxon>
        <taxon>Mesorhizobium</taxon>
    </lineage>
</organism>
<evidence type="ECO:0000256" key="6">
    <source>
        <dbReference type="SAM" id="Phobius"/>
    </source>
</evidence>
<evidence type="ECO:0000256" key="3">
    <source>
        <dbReference type="ARBA" id="ARBA00022692"/>
    </source>
</evidence>
<protein>
    <submittedName>
        <fullName evidence="7">Putative PurR-regulated permease PerM</fullName>
    </submittedName>
</protein>
<dbReference type="Pfam" id="PF01594">
    <property type="entry name" value="AI-2E_transport"/>
    <property type="match status" value="1"/>
</dbReference>
<name>A0A841PS02_9HYPH</name>
<evidence type="ECO:0000256" key="5">
    <source>
        <dbReference type="ARBA" id="ARBA00023136"/>
    </source>
</evidence>
<feature type="transmembrane region" description="Helical" evidence="6">
    <location>
        <begin position="266"/>
        <end position="285"/>
    </location>
</feature>
<keyword evidence="3 6" id="KW-0812">Transmembrane</keyword>
<feature type="transmembrane region" description="Helical" evidence="6">
    <location>
        <begin position="66"/>
        <end position="91"/>
    </location>
</feature>
<accession>A0A841PS02</accession>
<dbReference type="InterPro" id="IPR002549">
    <property type="entry name" value="AI-2E-like"/>
</dbReference>
<dbReference type="AlphaFoldDB" id="A0A841PS02"/>
<evidence type="ECO:0000313" key="8">
    <source>
        <dbReference type="Proteomes" id="UP000556329"/>
    </source>
</evidence>
<feature type="transmembrane region" description="Helical" evidence="6">
    <location>
        <begin position="147"/>
        <end position="166"/>
    </location>
</feature>
<feature type="transmembrane region" description="Helical" evidence="6">
    <location>
        <begin position="305"/>
        <end position="330"/>
    </location>
</feature>
<keyword evidence="5 6" id="KW-0472">Membrane</keyword>
<feature type="transmembrane region" description="Helical" evidence="6">
    <location>
        <begin position="202"/>
        <end position="225"/>
    </location>
</feature>